<feature type="transmembrane region" description="Helical" evidence="3">
    <location>
        <begin position="874"/>
        <end position="896"/>
    </location>
</feature>
<keyword evidence="8" id="KW-1185">Reference proteome</keyword>
<dbReference type="CTD" id="8229824"/>
<dbReference type="EMBL" id="AAZO01003498">
    <property type="status" value="NOT_ANNOTATED_CDS"/>
    <property type="molecule type" value="Genomic_DNA"/>
</dbReference>
<dbReference type="Pfam" id="PF23307">
    <property type="entry name" value="SAM_KIDINS220"/>
    <property type="match status" value="1"/>
</dbReference>
<dbReference type="RefSeq" id="XP_002427190.1">
    <property type="nucleotide sequence ID" value="XM_002427145.1"/>
</dbReference>
<dbReference type="STRING" id="121224.E0VM46"/>
<dbReference type="KEGG" id="phu:Phum_PHUM300670"/>
<keyword evidence="1" id="KW-0040">ANK repeat</keyword>
<keyword evidence="3" id="KW-0812">Transmembrane</keyword>
<dbReference type="HOGENOM" id="CLU_001438_1_1_1"/>
<dbReference type="SUPFAM" id="SSF48403">
    <property type="entry name" value="Ankyrin repeat"/>
    <property type="match status" value="1"/>
</dbReference>
<feature type="region of interest" description="Disordered" evidence="2">
    <location>
        <begin position="1565"/>
        <end position="1651"/>
    </location>
</feature>
<dbReference type="Pfam" id="PF12796">
    <property type="entry name" value="Ank_2"/>
    <property type="match status" value="3"/>
</dbReference>
<feature type="domain" description="KAP NTPase" evidence="4">
    <location>
        <begin position="652"/>
        <end position="1176"/>
    </location>
</feature>
<feature type="compositionally biased region" description="Basic and acidic residues" evidence="2">
    <location>
        <begin position="1670"/>
        <end position="1679"/>
    </location>
</feature>
<evidence type="ECO:0000259" key="4">
    <source>
        <dbReference type="Pfam" id="PF07693"/>
    </source>
</evidence>
<feature type="domain" description="Kinase D-interacting substrate of 220 kDa-like SAM" evidence="5">
    <location>
        <begin position="1381"/>
        <end position="1464"/>
    </location>
</feature>
<feature type="region of interest" description="Disordered" evidence="2">
    <location>
        <begin position="108"/>
        <end position="147"/>
    </location>
</feature>
<feature type="compositionally biased region" description="Basic and acidic residues" evidence="2">
    <location>
        <begin position="1710"/>
        <end position="1723"/>
    </location>
</feature>
<keyword evidence="3" id="KW-0472">Membrane</keyword>
<dbReference type="EMBL" id="DS235289">
    <property type="protein sequence ID" value="EEB14452.1"/>
    <property type="molecule type" value="Genomic_DNA"/>
</dbReference>
<dbReference type="FunCoup" id="E0VM46">
    <property type="interactions" value="187"/>
</dbReference>
<evidence type="ECO:0000256" key="2">
    <source>
        <dbReference type="SAM" id="MobiDB-lite"/>
    </source>
</evidence>
<dbReference type="GO" id="GO:0019887">
    <property type="term" value="F:protein kinase regulator activity"/>
    <property type="evidence" value="ECO:0007669"/>
    <property type="project" value="TreeGrafter"/>
</dbReference>
<feature type="compositionally biased region" description="Low complexity" evidence="2">
    <location>
        <begin position="1596"/>
        <end position="1605"/>
    </location>
</feature>
<protein>
    <submittedName>
        <fullName evidence="6 7">Ankyrin repeat-containing protein, putative</fullName>
        <ecNumber evidence="6">1.3.1.74</ecNumber>
    </submittedName>
</protein>
<accession>E0VM46</accession>
<evidence type="ECO:0000256" key="1">
    <source>
        <dbReference type="PROSITE-ProRule" id="PRU00023"/>
    </source>
</evidence>
<feature type="repeat" description="ANK" evidence="1">
    <location>
        <begin position="513"/>
        <end position="545"/>
    </location>
</feature>
<dbReference type="VEuPathDB" id="VectorBase:PHUM300670"/>
<keyword evidence="6" id="KW-0560">Oxidoreductase</keyword>
<dbReference type="OMA" id="WRHLCCL"/>
<dbReference type="InterPro" id="IPR052771">
    <property type="entry name" value="Neurotrophin_sig_adaptor"/>
</dbReference>
<feature type="repeat" description="ANK" evidence="1">
    <location>
        <begin position="480"/>
        <end position="512"/>
    </location>
</feature>
<dbReference type="InterPro" id="IPR013761">
    <property type="entry name" value="SAM/pointed_sf"/>
</dbReference>
<dbReference type="InterPro" id="IPR057092">
    <property type="entry name" value="SAM_KIDINS220"/>
</dbReference>
<reference evidence="6" key="1">
    <citation type="submission" date="2007-04" db="EMBL/GenBank/DDBJ databases">
        <title>Annotation of Pediculus humanus corporis strain USDA.</title>
        <authorList>
            <person name="Kirkness E."/>
            <person name="Hannick L."/>
            <person name="Hass B."/>
            <person name="Bruggner R."/>
            <person name="Lawson D."/>
            <person name="Bidwell S."/>
            <person name="Joardar V."/>
            <person name="Caler E."/>
            <person name="Walenz B."/>
            <person name="Inman J."/>
            <person name="Schobel S."/>
            <person name="Galinsky K."/>
            <person name="Amedeo P."/>
            <person name="Strausberg R."/>
        </authorList>
    </citation>
    <scope>NUCLEOTIDE SEQUENCE</scope>
    <source>
        <strain evidence="6">USDA</strain>
    </source>
</reference>
<evidence type="ECO:0000313" key="7">
    <source>
        <dbReference type="EnsemblMetazoa" id="PHUM300670-PA"/>
    </source>
</evidence>
<gene>
    <name evidence="7" type="primary">8229824</name>
    <name evidence="6" type="ORF">Phum_PHUM300670</name>
</gene>
<dbReference type="InterPro" id="IPR011646">
    <property type="entry name" value="KAP_P-loop"/>
</dbReference>
<feature type="transmembrane region" description="Helical" evidence="3">
    <location>
        <begin position="908"/>
        <end position="937"/>
    </location>
</feature>
<evidence type="ECO:0000313" key="6">
    <source>
        <dbReference type="EMBL" id="EEB14452.1"/>
    </source>
</evidence>
<sequence>MEKCGVLLEADKLNGKKTGKPLNRTKILLQQPTFDLTEFTKGCQQELERGEGEFGEGNLREENGVLPVEKEETNVGIISNDVDKNDGDDLKGRRKRFTHQRSISLISESPSGIEQSIGDDNGERNLRPRGMSLPHGSEESETSSYPKRRMSFLPGNYSGILNEGLSSFYNQIQNISVPTISFDSSSGNFTGRKISFGLRKLSQTNLLKSDSMVSLSYRSLATYIEDDNVTELRSFLNEKKSQVDDRDENRSTALIYAATKGKLDFVKDLIDYGADVNAEDDDNWTALLCAAKEGWYDICKELLDHGADVDHRDMGSWTALLWASYKGHTQVVELLVERGADVNAHDNYHISSIHWASGRGHANIVKILLQNSAKVNKGDKYGTTALIWACRKGYVEIVDMLLKAGANADASGMYSWTPLIVAAAGNYAEVVGLLLEHKPNVNALDKDGYTALALACKEGHYDIVVALLAAGAYINVQDRSGDTNLILAVKGGHRGVVEALLKKYVDVDTPGKDKKTALYTAVEKGNAPLVKLILSANPDLEVTTKDGDTALLRAVRSRNAEIVQLLLDKKAKVSVTDKKGDTVLHIAMRARSKKIVEILLRNPRNSQLLYRPNRNGETPYNIDINQQKTILGQIFGARRLNTNEDNENMLGYDLYSSALADILSEPSLSMPITVGLYAKWGSGKSFLLNKLKEEMKNFARQWVDPSFKLSSLLVITVFHLTVVFAVIVALASCSWLAGVISLTSSFFFILIFFIILWCCGKRYDWQWPYQVGISVARRINSYRLIMQVIFCHPPGSQWNDSRVQPIRFNFSDHTKISSTTDSENSVVVMLGSLYDSIEKDYGVLSTRMYRAFRPKPLKATAPRRWRKACCIPHIVIFEIGFFLLLIEICLLAIYFNLFSYESDTSLKIILIVIGTLLSIGLVANLYTIGHLLAVLVFSQRRQLRKTIARLETLKSEGFLQALKGEVTLMSEMVKCLDSFTKQQTRLVVIVNGLDSCGQDKVLMILDAVHVLFSDADSPFIVILAIDPHIVSKAVELNSRKLLSDSSIGGHEYLRNMVHLPFYLANSALRKVKIAQNAASKRLNHEITEDLSFAARRLSSESTFNTSMEKLKIPSTKRSSRKLKSSDSVASSIGSNLNKIGGAQDLTKMLLTDDYFSDVNPRSMRRLLNVVYVTGRLLKAFHMDFNWYHLAVWINITEQWPYRTSWIIWFYELNEDTLDDQISLKSIYDEVRPKIPVNKEMEPLLERDKDEKKFDIFLSYHRSNLLLGDLKIFLPFTINLDPYIKKVIKEDAQEGRWSGSPFLNQYPNARNQKPLWKGNDWVLPKENLRIPLNRMNNYHSAAMPICPDIYCQRCLVTHHSEPFPCQAPISATTSLPSEMFEQKLSQRTVDGICDLIQKMQDMDASSASKYISVIKSNNINGKVLLHCDMDELKKVLQMNFGDWEMFKVLIISLREHELSYVTQTEEAGVKNVRFLISKNKSFSSDKSRDSLKPLADHEKDLRRPSTKSITVENQVTMEDQMICGALQTLNEEACEDVLGESGEVGGELPKKYEKLIQEVAYEPHAELSESPHVVNSKTRKKLNNDKTKNSSLSVQENNNNNNNNNNSEESDTSFDKPKPVKGIHTSALYLRYPKKSKNLTNGNEPSTSKEKQVHYYKDNVMDAQTQTPSYAEKKKIESDSFVKPPSPDNGSKTDSNKSNDSFPPNPSPNRKNLDPGQDKSENRDNQNNNNNNNKNQDPSDSEFIDNKSEFLCFVPLPTVFENDDMGGEKCTKDTSVVFFQLSSSGRAPTVVNTMEDISPGSSECGTPIQHRKTFLKGMYSRQESYKDNNKDSLRVPERSFEIKLNEQLLLLEKESGESQSPSKKFGLFSPKHDGDFPRSKTLFRFPSLKRRSFCEKQINASPSLLITPVSGTDKYHNEIEIKPLSGNKKYVNRETVMEFDGKIDKNYDENIPLMRFLRSSGSDRCLIPEETQICYTSKNFSDNKQSISTSLPCIPKSISKKKL</sequence>
<reference evidence="7" key="3">
    <citation type="submission" date="2020-05" db="UniProtKB">
        <authorList>
            <consortium name="EnsemblMetazoa"/>
        </authorList>
    </citation>
    <scope>IDENTIFICATION</scope>
    <source>
        <strain evidence="7">USDA</strain>
    </source>
</reference>
<dbReference type="eggNOG" id="KOG0502">
    <property type="taxonomic scope" value="Eukaryota"/>
</dbReference>
<feature type="region of interest" description="Disordered" evidence="2">
    <location>
        <begin position="1482"/>
        <end position="1508"/>
    </location>
</feature>
<dbReference type="SUPFAM" id="SSF47769">
    <property type="entry name" value="SAM/Pointed domain"/>
    <property type="match status" value="1"/>
</dbReference>
<dbReference type="PANTHER" id="PTHR24116">
    <property type="entry name" value="KINASE D-INTERACTING SUBSTRATE OF 220 KDA"/>
    <property type="match status" value="1"/>
</dbReference>
<evidence type="ECO:0000259" key="5">
    <source>
        <dbReference type="Pfam" id="PF23307"/>
    </source>
</evidence>
<dbReference type="Pfam" id="PF13637">
    <property type="entry name" value="Ank_4"/>
    <property type="match status" value="1"/>
</dbReference>
<feature type="repeat" description="ANK" evidence="1">
    <location>
        <begin position="249"/>
        <end position="281"/>
    </location>
</feature>
<dbReference type="OrthoDB" id="6084525at2759"/>
<feature type="repeat" description="ANK" evidence="1">
    <location>
        <begin position="546"/>
        <end position="578"/>
    </location>
</feature>
<feature type="repeat" description="ANK" evidence="1">
    <location>
        <begin position="447"/>
        <end position="479"/>
    </location>
</feature>
<evidence type="ECO:0000256" key="3">
    <source>
        <dbReference type="SAM" id="Phobius"/>
    </source>
</evidence>
<dbReference type="GO" id="GO:0032440">
    <property type="term" value="F:2-alkenal reductase [NAD(P)H] activity"/>
    <property type="evidence" value="ECO:0007669"/>
    <property type="project" value="UniProtKB-EC"/>
</dbReference>
<dbReference type="InterPro" id="IPR002110">
    <property type="entry name" value="Ankyrin_rpt"/>
</dbReference>
<reference evidence="6" key="2">
    <citation type="submission" date="2007-04" db="EMBL/GenBank/DDBJ databases">
        <title>The genome of the human body louse.</title>
        <authorList>
            <consortium name="The Human Body Louse Genome Consortium"/>
            <person name="Kirkness E."/>
            <person name="Walenz B."/>
            <person name="Hass B."/>
            <person name="Bruggner R."/>
            <person name="Strausberg R."/>
        </authorList>
    </citation>
    <scope>NUCLEOTIDE SEQUENCE</scope>
    <source>
        <strain evidence="6">USDA</strain>
    </source>
</reference>
<feature type="repeat" description="ANK" evidence="1">
    <location>
        <begin position="315"/>
        <end position="347"/>
    </location>
</feature>
<dbReference type="PROSITE" id="PS50297">
    <property type="entry name" value="ANK_REP_REGION"/>
    <property type="match status" value="7"/>
</dbReference>
<organism>
    <name type="scientific">Pediculus humanus subsp. corporis</name>
    <name type="common">Body louse</name>
    <dbReference type="NCBI Taxonomy" id="121224"/>
    <lineage>
        <taxon>Eukaryota</taxon>
        <taxon>Metazoa</taxon>
        <taxon>Ecdysozoa</taxon>
        <taxon>Arthropoda</taxon>
        <taxon>Hexapoda</taxon>
        <taxon>Insecta</taxon>
        <taxon>Pterygota</taxon>
        <taxon>Neoptera</taxon>
        <taxon>Paraneoptera</taxon>
        <taxon>Psocodea</taxon>
        <taxon>Troctomorpha</taxon>
        <taxon>Phthiraptera</taxon>
        <taxon>Anoplura</taxon>
        <taxon>Pediculidae</taxon>
        <taxon>Pediculus</taxon>
    </lineage>
</organism>
<feature type="repeat" description="ANK" evidence="1">
    <location>
        <begin position="348"/>
        <end position="380"/>
    </location>
</feature>
<dbReference type="InterPro" id="IPR036770">
    <property type="entry name" value="Ankyrin_rpt-contain_sf"/>
</dbReference>
<dbReference type="InParanoid" id="E0VM46"/>
<feature type="transmembrane region" description="Helical" evidence="3">
    <location>
        <begin position="668"/>
        <end position="688"/>
    </location>
</feature>
<dbReference type="Gene3D" id="1.25.40.20">
    <property type="entry name" value="Ankyrin repeat-containing domain"/>
    <property type="match status" value="3"/>
</dbReference>
<feature type="repeat" description="ANK" evidence="1">
    <location>
        <begin position="282"/>
        <end position="314"/>
    </location>
</feature>
<dbReference type="GeneID" id="8229824"/>
<name>E0VM46_PEDHC</name>
<feature type="repeat" description="ANK" evidence="1">
    <location>
        <begin position="381"/>
        <end position="413"/>
    </location>
</feature>
<dbReference type="SMART" id="SM00248">
    <property type="entry name" value="ANK"/>
    <property type="match status" value="11"/>
</dbReference>
<feature type="compositionally biased region" description="Basic and acidic residues" evidence="2">
    <location>
        <begin position="1482"/>
        <end position="1502"/>
    </location>
</feature>
<dbReference type="EC" id="1.3.1.74" evidence="6"/>
<feature type="repeat" description="ANK" evidence="1">
    <location>
        <begin position="414"/>
        <end position="446"/>
    </location>
</feature>
<dbReference type="PROSITE" id="PS50088">
    <property type="entry name" value="ANK_REPEAT"/>
    <property type="match status" value="10"/>
</dbReference>
<evidence type="ECO:0000313" key="8">
    <source>
        <dbReference type="Proteomes" id="UP000009046"/>
    </source>
</evidence>
<dbReference type="PANTHER" id="PTHR24116:SF0">
    <property type="entry name" value="KINASE D-INTERACTING SUBSTRATE OF 220 KDA"/>
    <property type="match status" value="1"/>
</dbReference>
<dbReference type="Proteomes" id="UP000009046">
    <property type="component" value="Unassembled WGS sequence"/>
</dbReference>
<feature type="region of interest" description="Disordered" evidence="2">
    <location>
        <begin position="1667"/>
        <end position="1741"/>
    </location>
</feature>
<dbReference type="GO" id="GO:0030165">
    <property type="term" value="F:PDZ domain binding"/>
    <property type="evidence" value="ECO:0007669"/>
    <property type="project" value="TreeGrafter"/>
</dbReference>
<feature type="transmembrane region" description="Helical" evidence="3">
    <location>
        <begin position="735"/>
        <end position="759"/>
    </location>
</feature>
<feature type="compositionally biased region" description="Low complexity" evidence="2">
    <location>
        <begin position="1724"/>
        <end position="1735"/>
    </location>
</feature>
<feature type="transmembrane region" description="Helical" evidence="3">
    <location>
        <begin position="709"/>
        <end position="729"/>
    </location>
</feature>
<dbReference type="Pfam" id="PF07693">
    <property type="entry name" value="KAP_NTPase"/>
    <property type="match status" value="1"/>
</dbReference>
<proteinExistence type="predicted"/>
<dbReference type="EnsemblMetazoa" id="PHUM300670-RA">
    <property type="protein sequence ID" value="PHUM300670-PA"/>
    <property type="gene ID" value="PHUM300670"/>
</dbReference>
<keyword evidence="3" id="KW-1133">Transmembrane helix</keyword>